<evidence type="ECO:0008006" key="3">
    <source>
        <dbReference type="Google" id="ProtNLM"/>
    </source>
</evidence>
<dbReference type="Proteomes" id="UP000035929">
    <property type="component" value="Unassembled WGS sequence"/>
</dbReference>
<dbReference type="AlphaFoldDB" id="A0A0J6STF5"/>
<evidence type="ECO:0000313" key="1">
    <source>
        <dbReference type="EMBL" id="KMO36648.1"/>
    </source>
</evidence>
<comment type="caution">
    <text evidence="1">The sequence shown here is derived from an EMBL/GenBank/DDBJ whole genome shotgun (WGS) entry which is preliminary data.</text>
</comment>
<dbReference type="PATRIC" id="fig|270351.6.peg.6695"/>
<sequence length="123" mass="13141">MFAARRHRAFGVMTGWWATTIRMLALALALTVNLPASDLAEDLAFHGSRNRIELSASLEVTPNGLEAKDPGLVGHLHCSCHVLAILDAVAPASIGQGSRPRYARVSEAAPSLAPDRLPRPPRA</sequence>
<reference evidence="1 2" key="1">
    <citation type="submission" date="2015-03" db="EMBL/GenBank/DDBJ databases">
        <title>Genome sequencing of Methylobacterium aquaticum DSM16371 type strain.</title>
        <authorList>
            <person name="Chaudhry V."/>
            <person name="Patil P.B."/>
        </authorList>
    </citation>
    <scope>NUCLEOTIDE SEQUENCE [LARGE SCALE GENOMIC DNA]</scope>
    <source>
        <strain evidence="1 2">DSM 16371</strain>
    </source>
</reference>
<dbReference type="OrthoDB" id="8000685at2"/>
<organism evidence="1 2">
    <name type="scientific">Methylobacterium aquaticum</name>
    <dbReference type="NCBI Taxonomy" id="270351"/>
    <lineage>
        <taxon>Bacteria</taxon>
        <taxon>Pseudomonadati</taxon>
        <taxon>Pseudomonadota</taxon>
        <taxon>Alphaproteobacteria</taxon>
        <taxon>Hyphomicrobiales</taxon>
        <taxon>Methylobacteriaceae</taxon>
        <taxon>Methylobacterium</taxon>
    </lineage>
</organism>
<protein>
    <recommendedName>
        <fullName evidence="3">DUF2946 domain-containing protein</fullName>
    </recommendedName>
</protein>
<accession>A0A0J6STF5</accession>
<name>A0A0J6STF5_9HYPH</name>
<gene>
    <name evidence="1" type="ORF">VP06_09550</name>
</gene>
<dbReference type="EMBL" id="LABX01000066">
    <property type="protein sequence ID" value="KMO36648.1"/>
    <property type="molecule type" value="Genomic_DNA"/>
</dbReference>
<evidence type="ECO:0000313" key="2">
    <source>
        <dbReference type="Proteomes" id="UP000035929"/>
    </source>
</evidence>
<proteinExistence type="predicted"/>